<reference evidence="2" key="1">
    <citation type="submission" date="2005-09" db="EMBL/GenBank/DDBJ databases">
        <authorList>
            <person name="Mural R.J."/>
            <person name="Li P.W."/>
            <person name="Adams M.D."/>
            <person name="Amanatides P.G."/>
            <person name="Baden-Tillson H."/>
            <person name="Barnstead M."/>
            <person name="Chin S.H."/>
            <person name="Dew I."/>
            <person name="Evans C.A."/>
            <person name="Ferriera S."/>
            <person name="Flanigan M."/>
            <person name="Fosler C."/>
            <person name="Glodek A."/>
            <person name="Gu Z."/>
            <person name="Holt R.A."/>
            <person name="Jennings D."/>
            <person name="Kraft C.L."/>
            <person name="Lu F."/>
            <person name="Nguyen T."/>
            <person name="Nusskern D.R."/>
            <person name="Pfannkoch C.M."/>
            <person name="Sitter C."/>
            <person name="Sutton G.G."/>
            <person name="Venter J.C."/>
            <person name="Wang Z."/>
            <person name="Woodage T."/>
            <person name="Zheng X.H."/>
            <person name="Zhong F."/>
        </authorList>
    </citation>
    <scope>NUCLEOTIDE SEQUENCE [LARGE SCALE GENOMIC DNA]</scope>
    <source>
        <strain>BN</strain>
        <strain evidence="2">Sprague-Dawley</strain>
    </source>
</reference>
<dbReference type="AlphaFoldDB" id="A6J5A3"/>
<accession>A6J5A3</accession>
<gene>
    <name evidence="1" type="ORF">rCG_58464</name>
</gene>
<dbReference type="EMBL" id="CH473975">
    <property type="protein sequence ID" value="EDL95776.1"/>
    <property type="molecule type" value="Genomic_DNA"/>
</dbReference>
<dbReference type="Proteomes" id="UP000234681">
    <property type="component" value="Chromosome 8"/>
</dbReference>
<proteinExistence type="predicted"/>
<name>A6J5A3_RAT</name>
<protein>
    <submittedName>
        <fullName evidence="1">RCG58464</fullName>
    </submittedName>
</protein>
<evidence type="ECO:0000313" key="2">
    <source>
        <dbReference type="Proteomes" id="UP000234681"/>
    </source>
</evidence>
<evidence type="ECO:0000313" key="1">
    <source>
        <dbReference type="EMBL" id="EDL95776.1"/>
    </source>
</evidence>
<organism evidence="1 2">
    <name type="scientific">Rattus norvegicus</name>
    <name type="common">Rat</name>
    <dbReference type="NCBI Taxonomy" id="10116"/>
    <lineage>
        <taxon>Eukaryota</taxon>
        <taxon>Metazoa</taxon>
        <taxon>Chordata</taxon>
        <taxon>Craniata</taxon>
        <taxon>Vertebrata</taxon>
        <taxon>Euteleostomi</taxon>
        <taxon>Mammalia</taxon>
        <taxon>Eutheria</taxon>
        <taxon>Euarchontoglires</taxon>
        <taxon>Glires</taxon>
        <taxon>Rodentia</taxon>
        <taxon>Myomorpha</taxon>
        <taxon>Muroidea</taxon>
        <taxon>Muridae</taxon>
        <taxon>Murinae</taxon>
        <taxon>Rattus</taxon>
    </lineage>
</organism>
<sequence length="20" mass="2492">MWLIVMCWPVMGSWLPSRWL</sequence>